<evidence type="ECO:0000313" key="2">
    <source>
        <dbReference type="EMBL" id="RST90398.1"/>
    </source>
</evidence>
<feature type="transmembrane region" description="Helical" evidence="1">
    <location>
        <begin position="42"/>
        <end position="63"/>
    </location>
</feature>
<protein>
    <recommendedName>
        <fullName evidence="4">DUF3784 domain-containing protein</fullName>
    </recommendedName>
</protein>
<organism evidence="2 3">
    <name type="scientific">Vagococcus humatus</name>
    <dbReference type="NCBI Taxonomy" id="1889241"/>
    <lineage>
        <taxon>Bacteria</taxon>
        <taxon>Bacillati</taxon>
        <taxon>Bacillota</taxon>
        <taxon>Bacilli</taxon>
        <taxon>Lactobacillales</taxon>
        <taxon>Enterococcaceae</taxon>
        <taxon>Vagococcus</taxon>
    </lineage>
</organism>
<dbReference type="Proteomes" id="UP000277864">
    <property type="component" value="Unassembled WGS sequence"/>
</dbReference>
<sequence>MIRLLLVIILIIQGITFGYLSQNKEKLSYLLNPEKEATLKQLFQTFSRLNIICMLIGCFFIWINRKDTSLMYIALVLIMSSVFSLKLSKNIHSDK</sequence>
<evidence type="ECO:0000313" key="3">
    <source>
        <dbReference type="Proteomes" id="UP000277864"/>
    </source>
</evidence>
<reference evidence="2 3" key="1">
    <citation type="submission" date="2018-03" db="EMBL/GenBank/DDBJ databases">
        <authorList>
            <person name="Gulvik C.A."/>
        </authorList>
    </citation>
    <scope>NUCLEOTIDE SEQUENCE [LARGE SCALE GENOMIC DNA]</scope>
    <source>
        <strain evidence="2 3">JCM 31581</strain>
    </source>
</reference>
<evidence type="ECO:0008006" key="4">
    <source>
        <dbReference type="Google" id="ProtNLM"/>
    </source>
</evidence>
<accession>A0A3R9YG69</accession>
<feature type="transmembrane region" description="Helical" evidence="1">
    <location>
        <begin position="70"/>
        <end position="88"/>
    </location>
</feature>
<gene>
    <name evidence="2" type="ORF">C7P63_04800</name>
</gene>
<evidence type="ECO:0000256" key="1">
    <source>
        <dbReference type="SAM" id="Phobius"/>
    </source>
</evidence>
<keyword evidence="1" id="KW-1133">Transmembrane helix</keyword>
<keyword evidence="1" id="KW-0472">Membrane</keyword>
<name>A0A3R9YG69_9ENTE</name>
<keyword evidence="3" id="KW-1185">Reference proteome</keyword>
<dbReference type="RefSeq" id="WP_125943011.1">
    <property type="nucleotide sequence ID" value="NZ_PXZH01000001.1"/>
</dbReference>
<keyword evidence="1" id="KW-0812">Transmembrane</keyword>
<dbReference type="EMBL" id="PXZH01000001">
    <property type="protein sequence ID" value="RST90398.1"/>
    <property type="molecule type" value="Genomic_DNA"/>
</dbReference>
<comment type="caution">
    <text evidence="2">The sequence shown here is derived from an EMBL/GenBank/DDBJ whole genome shotgun (WGS) entry which is preliminary data.</text>
</comment>
<dbReference type="AlphaFoldDB" id="A0A3R9YG69"/>
<proteinExistence type="predicted"/>